<name>A0A1U7PMQ7_9BACI</name>
<dbReference type="OrthoDB" id="9860070at2"/>
<keyword evidence="3" id="KW-1133">Transmembrane helix</keyword>
<keyword evidence="3" id="KW-0812">Transmembrane</keyword>
<dbReference type="Pfam" id="PF07963">
    <property type="entry name" value="N_methyl"/>
    <property type="match status" value="1"/>
</dbReference>
<evidence type="ECO:0000256" key="3">
    <source>
        <dbReference type="SAM" id="Phobius"/>
    </source>
</evidence>
<accession>A0A1U7PMQ7</accession>
<dbReference type="Proteomes" id="UP000187550">
    <property type="component" value="Unassembled WGS sequence"/>
</dbReference>
<dbReference type="STRING" id="550447.SAMN05428946_1599"/>
<evidence type="ECO:0000256" key="1">
    <source>
        <dbReference type="ARBA" id="ARBA00004241"/>
    </source>
</evidence>
<dbReference type="GO" id="GO:0030420">
    <property type="term" value="P:establishment of competence for transformation"/>
    <property type="evidence" value="ECO:0007669"/>
    <property type="project" value="UniProtKB-KW"/>
</dbReference>
<evidence type="ECO:0000256" key="2">
    <source>
        <dbReference type="ARBA" id="ARBA00023287"/>
    </source>
</evidence>
<protein>
    <submittedName>
        <fullName evidence="4">Prepilin-type N-terminal cleavage/methylation domain-containing protein</fullName>
    </submittedName>
</protein>
<proteinExistence type="predicted"/>
<keyword evidence="2" id="KW-0178">Competence</keyword>
<dbReference type="NCBIfam" id="TIGR02532">
    <property type="entry name" value="IV_pilin_GFxxxE"/>
    <property type="match status" value="1"/>
</dbReference>
<sequence>MKQLRANREKGMTLVELLAALVLVSLVVILINSVFLFTEKNADSLSKETDVQQNLLLGMKVLTKDVRSTDGEQVTVEKNRLLLGSDEYAAKNGQLLKNGQPVAGDIQSFEVCRPPKGAVYREDELACKPLIAGEADENRIIVILEGTANRAGKSRRLSAMINMER</sequence>
<comment type="subcellular location">
    <subcellularLocation>
        <location evidence="1">Cell surface</location>
    </subcellularLocation>
</comment>
<evidence type="ECO:0000313" key="4">
    <source>
        <dbReference type="EMBL" id="SIT83276.1"/>
    </source>
</evidence>
<organism evidence="4 5">
    <name type="scientific">Edaphobacillus lindanitolerans</name>
    <dbReference type="NCBI Taxonomy" id="550447"/>
    <lineage>
        <taxon>Bacteria</taxon>
        <taxon>Bacillati</taxon>
        <taxon>Bacillota</taxon>
        <taxon>Bacilli</taxon>
        <taxon>Bacillales</taxon>
        <taxon>Bacillaceae</taxon>
        <taxon>Edaphobacillus</taxon>
    </lineage>
</organism>
<evidence type="ECO:0000313" key="5">
    <source>
        <dbReference type="Proteomes" id="UP000187550"/>
    </source>
</evidence>
<reference evidence="5" key="1">
    <citation type="submission" date="2017-01" db="EMBL/GenBank/DDBJ databases">
        <authorList>
            <person name="Varghese N."/>
            <person name="Submissions S."/>
        </authorList>
    </citation>
    <scope>NUCLEOTIDE SEQUENCE [LARGE SCALE GENOMIC DNA]</scope>
    <source>
        <strain evidence="5">MNA4</strain>
    </source>
</reference>
<dbReference type="InterPro" id="IPR012902">
    <property type="entry name" value="N_methyl_site"/>
</dbReference>
<keyword evidence="3" id="KW-0472">Membrane</keyword>
<gene>
    <name evidence="4" type="ORF">SAMN05428946_1599</name>
</gene>
<keyword evidence="5" id="KW-1185">Reference proteome</keyword>
<dbReference type="GO" id="GO:0009986">
    <property type="term" value="C:cell surface"/>
    <property type="evidence" value="ECO:0007669"/>
    <property type="project" value="UniProtKB-SubCell"/>
</dbReference>
<feature type="transmembrane region" description="Helical" evidence="3">
    <location>
        <begin position="12"/>
        <end position="37"/>
    </location>
</feature>
<dbReference type="PROSITE" id="PS00409">
    <property type="entry name" value="PROKAR_NTER_METHYL"/>
    <property type="match status" value="1"/>
</dbReference>
<dbReference type="AlphaFoldDB" id="A0A1U7PMQ7"/>
<dbReference type="RefSeq" id="WP_159438432.1">
    <property type="nucleotide sequence ID" value="NZ_FTPL01000002.1"/>
</dbReference>
<dbReference type="EMBL" id="FTPL01000002">
    <property type="protein sequence ID" value="SIT83276.1"/>
    <property type="molecule type" value="Genomic_DNA"/>
</dbReference>